<dbReference type="EMBL" id="JBHUHX010000016">
    <property type="protein sequence ID" value="MFD2111780.1"/>
    <property type="molecule type" value="Genomic_DNA"/>
</dbReference>
<evidence type="ECO:0000313" key="3">
    <source>
        <dbReference type="Proteomes" id="UP001597337"/>
    </source>
</evidence>
<dbReference type="Pfam" id="PF01593">
    <property type="entry name" value="Amino_oxidase"/>
    <property type="match status" value="1"/>
</dbReference>
<evidence type="ECO:0000259" key="1">
    <source>
        <dbReference type="Pfam" id="PF01593"/>
    </source>
</evidence>
<dbReference type="PANTHER" id="PTHR42923">
    <property type="entry name" value="PROTOPORPHYRINOGEN OXIDASE"/>
    <property type="match status" value="1"/>
</dbReference>
<dbReference type="Gene3D" id="3.50.50.60">
    <property type="entry name" value="FAD/NAD(P)-binding domain"/>
    <property type="match status" value="3"/>
</dbReference>
<organism evidence="2 3">
    <name type="scientific">Thiorhodococcus fuscus</name>
    <dbReference type="NCBI Taxonomy" id="527200"/>
    <lineage>
        <taxon>Bacteria</taxon>
        <taxon>Pseudomonadati</taxon>
        <taxon>Pseudomonadota</taxon>
        <taxon>Gammaproteobacteria</taxon>
        <taxon>Chromatiales</taxon>
        <taxon>Chromatiaceae</taxon>
        <taxon>Thiorhodococcus</taxon>
    </lineage>
</organism>
<comment type="caution">
    <text evidence="2">The sequence shown here is derived from an EMBL/GenBank/DDBJ whole genome shotgun (WGS) entry which is preliminary data.</text>
</comment>
<name>A0ABW4Y6V6_9GAMM</name>
<gene>
    <name evidence="2" type="ORF">ACFSJC_08010</name>
</gene>
<sequence length="397" mass="43348">MTTDFDHIVIGAGISGLGAAHFSAKRGLSTLVLESSDRVGGCINSQRFDDLGGFWTEGGGHTCFNSYGNMLSILDDLGLTPKVEEKLKVGYKLWKDGKRRSILSALHLFEAARSIPRLFTAPKDGRSVADYYGQVLGRRNYRDLLRYAFQAVICQPADDYPAEALFRRKPRRKEVIKAFTFAKGISTLPETIAAQDAIEVRTGQRIARIDSDAEGFIVHGEDGSQVRGRHLTLAVPPDVATALMPTGFEAARDTISGIGMSEIETLILAFRNEDVPLKPIAGLIAIEDAFYSAVSRDFKPDAHRGFAFHFKPGVLDPETQVTRACTALGVAPERIAAQARVHNRLPALRSGHFDLVKRLDAALAGSRLAVTGNWFLGVSMEDALTRSRSESDRLFGA</sequence>
<proteinExistence type="predicted"/>
<protein>
    <submittedName>
        <fullName evidence="2">Protoporphyrinogen/coproporphyrinogen oxidase</fullName>
    </submittedName>
</protein>
<feature type="domain" description="Amine oxidase" evidence="1">
    <location>
        <begin position="14"/>
        <end position="277"/>
    </location>
</feature>
<dbReference type="InterPro" id="IPR036188">
    <property type="entry name" value="FAD/NAD-bd_sf"/>
</dbReference>
<dbReference type="RefSeq" id="WP_386025499.1">
    <property type="nucleotide sequence ID" value="NZ_JBHUHX010000016.1"/>
</dbReference>
<dbReference type="PANTHER" id="PTHR42923:SF3">
    <property type="entry name" value="PROTOPORPHYRINOGEN OXIDASE"/>
    <property type="match status" value="1"/>
</dbReference>
<dbReference type="Proteomes" id="UP001597337">
    <property type="component" value="Unassembled WGS sequence"/>
</dbReference>
<dbReference type="InterPro" id="IPR050464">
    <property type="entry name" value="Zeta_carotene_desat/Oxidored"/>
</dbReference>
<keyword evidence="3" id="KW-1185">Reference proteome</keyword>
<reference evidence="3" key="1">
    <citation type="journal article" date="2019" name="Int. J. Syst. Evol. Microbiol.">
        <title>The Global Catalogue of Microorganisms (GCM) 10K type strain sequencing project: providing services to taxonomists for standard genome sequencing and annotation.</title>
        <authorList>
            <consortium name="The Broad Institute Genomics Platform"/>
            <consortium name="The Broad Institute Genome Sequencing Center for Infectious Disease"/>
            <person name="Wu L."/>
            <person name="Ma J."/>
        </authorList>
    </citation>
    <scope>NUCLEOTIDE SEQUENCE [LARGE SCALE GENOMIC DNA]</scope>
    <source>
        <strain evidence="3">KACC 12597</strain>
    </source>
</reference>
<dbReference type="SUPFAM" id="SSF51905">
    <property type="entry name" value="FAD/NAD(P)-binding domain"/>
    <property type="match status" value="1"/>
</dbReference>
<accession>A0ABW4Y6V6</accession>
<evidence type="ECO:0000313" key="2">
    <source>
        <dbReference type="EMBL" id="MFD2111780.1"/>
    </source>
</evidence>
<dbReference type="InterPro" id="IPR002937">
    <property type="entry name" value="Amino_oxidase"/>
</dbReference>